<evidence type="ECO:0008006" key="7">
    <source>
        <dbReference type="Google" id="ProtNLM"/>
    </source>
</evidence>
<comment type="caution">
    <text evidence="5">The sequence shown here is derived from an EMBL/GenBank/DDBJ whole genome shotgun (WGS) entry which is preliminary data.</text>
</comment>
<gene>
    <name evidence="5" type="ORF">DKX38_014851</name>
</gene>
<keyword evidence="4" id="KW-0460">Magnesium</keyword>
<comment type="similarity">
    <text evidence="1">Belongs to the 5'(3')-deoxyribonucleotidase family.</text>
</comment>
<dbReference type="GO" id="GO:0008253">
    <property type="term" value="F:5'-nucleotidase activity"/>
    <property type="evidence" value="ECO:0007669"/>
    <property type="project" value="TreeGrafter"/>
</dbReference>
<dbReference type="AlphaFoldDB" id="A0A5N5L495"/>
<dbReference type="SUPFAM" id="SSF56784">
    <property type="entry name" value="HAD-like"/>
    <property type="match status" value="1"/>
</dbReference>
<organism evidence="5 6">
    <name type="scientific">Salix brachista</name>
    <dbReference type="NCBI Taxonomy" id="2182728"/>
    <lineage>
        <taxon>Eukaryota</taxon>
        <taxon>Viridiplantae</taxon>
        <taxon>Streptophyta</taxon>
        <taxon>Embryophyta</taxon>
        <taxon>Tracheophyta</taxon>
        <taxon>Spermatophyta</taxon>
        <taxon>Magnoliopsida</taxon>
        <taxon>eudicotyledons</taxon>
        <taxon>Gunneridae</taxon>
        <taxon>Pentapetalae</taxon>
        <taxon>rosids</taxon>
        <taxon>fabids</taxon>
        <taxon>Malpighiales</taxon>
        <taxon>Salicaceae</taxon>
        <taxon>Saliceae</taxon>
        <taxon>Salix</taxon>
    </lineage>
</organism>
<accession>A0A5N5L495</accession>
<name>A0A5N5L495_9ROSI</name>
<evidence type="ECO:0000256" key="1">
    <source>
        <dbReference type="ARBA" id="ARBA00009589"/>
    </source>
</evidence>
<evidence type="ECO:0000256" key="4">
    <source>
        <dbReference type="ARBA" id="ARBA00022842"/>
    </source>
</evidence>
<evidence type="ECO:0000256" key="2">
    <source>
        <dbReference type="ARBA" id="ARBA00022723"/>
    </source>
</evidence>
<evidence type="ECO:0000256" key="3">
    <source>
        <dbReference type="ARBA" id="ARBA00022801"/>
    </source>
</evidence>
<dbReference type="Pfam" id="PF05761">
    <property type="entry name" value="5_nucleotid"/>
    <property type="match status" value="1"/>
</dbReference>
<dbReference type="NCBIfam" id="TIGR02244">
    <property type="entry name" value="HAD-IG-Ncltidse"/>
    <property type="match status" value="1"/>
</dbReference>
<dbReference type="Proteomes" id="UP000326939">
    <property type="component" value="Chromosome 10"/>
</dbReference>
<dbReference type="EMBL" id="VDCV01000010">
    <property type="protein sequence ID" value="KAB5537318.1"/>
    <property type="molecule type" value="Genomic_DNA"/>
</dbReference>
<proteinExistence type="inferred from homology"/>
<protein>
    <recommendedName>
        <fullName evidence="7">5'-nucleotidase</fullName>
    </recommendedName>
</protein>
<dbReference type="InterPro" id="IPR023214">
    <property type="entry name" value="HAD_sf"/>
</dbReference>
<dbReference type="GO" id="GO:0046872">
    <property type="term" value="F:metal ion binding"/>
    <property type="evidence" value="ECO:0007669"/>
    <property type="project" value="UniProtKB-KW"/>
</dbReference>
<dbReference type="PANTHER" id="PTHR12103:SF22">
    <property type="entry name" value="HAD-SUPERFAMILY HYDROLASE, SUBFAMILY IG, 5'-NUCLEOTIDASE"/>
    <property type="match status" value="1"/>
</dbReference>
<dbReference type="InterPro" id="IPR036412">
    <property type="entry name" value="HAD-like_sf"/>
</dbReference>
<dbReference type="Gene3D" id="3.40.50.1000">
    <property type="entry name" value="HAD superfamily/HAD-like"/>
    <property type="match status" value="1"/>
</dbReference>
<dbReference type="InterPro" id="IPR008380">
    <property type="entry name" value="HAD-SF_hydro_IG_5-nucl"/>
</dbReference>
<dbReference type="FunFam" id="3.40.50.1000:FF:000076">
    <property type="entry name" value="Haloacid dehalogenase hydrolase"/>
    <property type="match status" value="1"/>
</dbReference>
<reference evidence="6" key="1">
    <citation type="journal article" date="2019" name="Gigascience">
        <title>De novo genome assembly of the endangered Acer yangbiense, a plant species with extremely small populations endemic to Yunnan Province, China.</title>
        <authorList>
            <person name="Yang J."/>
            <person name="Wariss H.M."/>
            <person name="Tao L."/>
            <person name="Zhang R."/>
            <person name="Yun Q."/>
            <person name="Hollingsworth P."/>
            <person name="Dao Z."/>
            <person name="Luo G."/>
            <person name="Guo H."/>
            <person name="Ma Y."/>
            <person name="Sun W."/>
        </authorList>
    </citation>
    <scope>NUCLEOTIDE SEQUENCE [LARGE SCALE GENOMIC DNA]</scope>
    <source>
        <strain evidence="6">cv. br00</strain>
    </source>
</reference>
<sequence>MSVTAEVLAKFWLAQQRDTRCGAPMSNSPFLVRPMFANTTKRTRRMMMMVRRCSVGEQIFSVTPSTNHEFDYLGQSTKGDLNLNFDHLDAFGMDGPATLQGPIEEIAWKEAEEAGDLLNDLGISSPSSVRNSSRGIFCSRTLNLRSISAIGYDMDYTLIHYNVKAWEGRAYDYCLENLRSMGFPVDGLSFDPDLVIRGLVIDKEKGNLVKADRSGYVKRAMHGTRMLSTQDVSEMYGRELVDLRKENRWEFLNTLFSVSEAVAYMQMVVKYDEGAISAEICPPDYRGLYKACSAVGKALFRAHVEGQLKSEIMSKPELFVEPDPELPLALLDQKEAGKKLLLITNSDYHYTDKMMKHSFNRFLPNDMGWRDLFDIVIISARKPEFFQMSHPLYEVVTGEGLMRPCFKARKGGLYSGGSAQMVENSLDIHGDEILYVGDHIYTDVSQSKVHQLWRTALICQELEEEYSALIHSRGHRATLIELINQKEVVGDHFNQLRLALQRRNTGRPAQTLAATNMDDQELTESMKKLLIVMQRLDEKIAPMLEADGELFNKRWGFLSRAGLWDKSHLMRQIEKYADIYTSRVSNFLHYTPFMYFRSQEQTLAHDSHSYYQARINGSAVDNQC</sequence>
<keyword evidence="6" id="KW-1185">Reference proteome</keyword>
<evidence type="ECO:0000313" key="6">
    <source>
        <dbReference type="Proteomes" id="UP000326939"/>
    </source>
</evidence>
<evidence type="ECO:0000313" key="5">
    <source>
        <dbReference type="EMBL" id="KAB5537318.1"/>
    </source>
</evidence>
<keyword evidence="2" id="KW-0479">Metal-binding</keyword>
<keyword evidence="3" id="KW-0378">Hydrolase</keyword>
<dbReference type="CDD" id="cd07522">
    <property type="entry name" value="HAD_cN-II"/>
    <property type="match status" value="1"/>
</dbReference>
<dbReference type="PANTHER" id="PTHR12103">
    <property type="entry name" value="5'-NUCLEOTIDASE DOMAIN-CONTAINING"/>
    <property type="match status" value="1"/>
</dbReference>